<dbReference type="GO" id="GO:0008270">
    <property type="term" value="F:zinc ion binding"/>
    <property type="evidence" value="ECO:0007669"/>
    <property type="project" value="UniProtKB-UniRule"/>
</dbReference>
<dbReference type="SUPFAM" id="SSF51338">
    <property type="entry name" value="Composite domain of metallo-dependent hydrolases"/>
    <property type="match status" value="1"/>
</dbReference>
<feature type="binding site" evidence="6">
    <location>
        <begin position="325"/>
        <end position="326"/>
    </location>
    <ligand>
        <name>substrate</name>
    </ligand>
</feature>
<dbReference type="InterPro" id="IPR024403">
    <property type="entry name" value="DHOase_cat"/>
</dbReference>
<organism evidence="8 9">
    <name type="scientific">Candidatus Fischerbacteria bacterium RBG_13_37_8</name>
    <dbReference type="NCBI Taxonomy" id="1817863"/>
    <lineage>
        <taxon>Bacteria</taxon>
        <taxon>Candidatus Fischeribacteriota</taxon>
    </lineage>
</organism>
<dbReference type="CDD" id="cd01317">
    <property type="entry name" value="DHOase_IIa"/>
    <property type="match status" value="1"/>
</dbReference>
<keyword evidence="3 6" id="KW-0479">Metal-binding</keyword>
<comment type="function">
    <text evidence="1 6">Catalyzes the reversible cyclization of carbamoyl aspartate to dihydroorotate.</text>
</comment>
<dbReference type="Gene3D" id="2.30.40.10">
    <property type="entry name" value="Urease, subunit C, domain 1"/>
    <property type="match status" value="1"/>
</dbReference>
<comment type="pathway">
    <text evidence="6">Pyrimidine metabolism; UMP biosynthesis via de novo pathway; (S)-dihydroorotate from bicarbonate: step 3/3.</text>
</comment>
<evidence type="ECO:0000256" key="4">
    <source>
        <dbReference type="ARBA" id="ARBA00022801"/>
    </source>
</evidence>
<evidence type="ECO:0000259" key="7">
    <source>
        <dbReference type="Pfam" id="PF12890"/>
    </source>
</evidence>
<proteinExistence type="inferred from homology"/>
<name>A0A1F5VQ77_9BACT</name>
<dbReference type="SUPFAM" id="SSF51556">
    <property type="entry name" value="Metallo-dependent hydrolases"/>
    <property type="match status" value="1"/>
</dbReference>
<comment type="similarity">
    <text evidence="2 6">Belongs to the metallo-dependent hydrolases superfamily. DHOase family. Class I DHOase subfamily.</text>
</comment>
<dbReference type="NCBIfam" id="TIGR00857">
    <property type="entry name" value="pyrC_multi"/>
    <property type="match status" value="1"/>
</dbReference>
<keyword evidence="5 6" id="KW-0665">Pyrimidine biosynthesis</keyword>
<dbReference type="InterPro" id="IPR050138">
    <property type="entry name" value="DHOase/Allantoinase_Hydrolase"/>
</dbReference>
<evidence type="ECO:0000256" key="1">
    <source>
        <dbReference type="ARBA" id="ARBA00002368"/>
    </source>
</evidence>
<evidence type="ECO:0000256" key="6">
    <source>
        <dbReference type="HAMAP-Rule" id="MF_00220"/>
    </source>
</evidence>
<dbReference type="EMBL" id="MFGW01000112">
    <property type="protein sequence ID" value="OGF65517.1"/>
    <property type="molecule type" value="Genomic_DNA"/>
</dbReference>
<dbReference type="InterPro" id="IPR032466">
    <property type="entry name" value="Metal_Hydrolase"/>
</dbReference>
<dbReference type="EC" id="3.5.2.3" evidence="6"/>
<dbReference type="GO" id="GO:0006145">
    <property type="term" value="P:purine nucleobase catabolic process"/>
    <property type="evidence" value="ECO:0007669"/>
    <property type="project" value="TreeGrafter"/>
</dbReference>
<sequence length="427" mass="47036">MKLLIKNGRLLSPYQQIDHTFDILIVEGVIEKIARRIDIKDARVLDASRYIVAPGFIDMHTHLREPGKEDAETIETGARAAAAGGFTQIACMPNTNPVNDHIGITNYILGKAKAEACITVHPIAAISMQLKGEQITEMNDLKEAGAVAFSDDGNCISNTLLMRQALEYAKMFDVPIIDHCEDKILSNGGCMNEGYYASIMGLRGIPCESEEVMIARDIALARLTKGCIHIAHVSSKESVNLIRAAKKHGIKITAEVTPHHFTLTDEFVYKSSYDPNTKMNPPLRSKEDIKELLAGIKDGTIDTIATDHAPHKIEDKMIEYDKAAFGIIGLETALPLCITYLVQTKIIDLNRLVEMLSVNPAKIFRLPVPVIEEGKPANLTVFGMTQKNTIKVQSSFSKSRNTPFDGWSFKGKIILTMANGKIAFDAE</sequence>
<feature type="binding site" evidence="6">
    <location>
        <position position="311"/>
    </location>
    <ligand>
        <name>substrate</name>
    </ligand>
</feature>
<dbReference type="PROSITE" id="PS00483">
    <property type="entry name" value="DIHYDROOROTASE_2"/>
    <property type="match status" value="1"/>
</dbReference>
<feature type="binding site" evidence="6">
    <location>
        <position position="152"/>
    </location>
    <ligand>
        <name>Zn(2+)</name>
        <dbReference type="ChEBI" id="CHEBI:29105"/>
        <label>2</label>
    </ligand>
</feature>
<feature type="binding site" evidence="6">
    <location>
        <position position="62"/>
    </location>
    <ligand>
        <name>Zn(2+)</name>
        <dbReference type="ChEBI" id="CHEBI:29105"/>
        <label>1</label>
    </ligand>
</feature>
<feature type="binding site" evidence="6">
    <location>
        <position position="232"/>
    </location>
    <ligand>
        <name>Zn(2+)</name>
        <dbReference type="ChEBI" id="CHEBI:29105"/>
        <label>2</label>
    </ligand>
</feature>
<protein>
    <recommendedName>
        <fullName evidence="6">Dihydroorotase</fullName>
        <shortName evidence="6">DHOase</shortName>
        <ecNumber evidence="6">3.5.2.3</ecNumber>
    </recommendedName>
</protein>
<dbReference type="GO" id="GO:0004038">
    <property type="term" value="F:allantoinase activity"/>
    <property type="evidence" value="ECO:0007669"/>
    <property type="project" value="TreeGrafter"/>
</dbReference>
<evidence type="ECO:0000313" key="8">
    <source>
        <dbReference type="EMBL" id="OGF65517.1"/>
    </source>
</evidence>
<dbReference type="InterPro" id="IPR002195">
    <property type="entry name" value="Dihydroorotase_CS"/>
</dbReference>
<dbReference type="Gene3D" id="3.20.20.140">
    <property type="entry name" value="Metal-dependent hydrolases"/>
    <property type="match status" value="1"/>
</dbReference>
<dbReference type="AlphaFoldDB" id="A0A1F5VQ77"/>
<evidence type="ECO:0000256" key="3">
    <source>
        <dbReference type="ARBA" id="ARBA00022723"/>
    </source>
</evidence>
<keyword evidence="4 6" id="KW-0378">Hydrolase</keyword>
<feature type="domain" description="Dihydroorotase catalytic" evidence="7">
    <location>
        <begin position="51"/>
        <end position="238"/>
    </location>
</feature>
<evidence type="ECO:0000256" key="5">
    <source>
        <dbReference type="ARBA" id="ARBA00022975"/>
    </source>
</evidence>
<dbReference type="Pfam" id="PF12890">
    <property type="entry name" value="DHOase"/>
    <property type="match status" value="1"/>
</dbReference>
<feature type="binding site" evidence="6">
    <location>
        <position position="94"/>
    </location>
    <ligand>
        <name>substrate</name>
    </ligand>
</feature>
<accession>A0A1F5VQ77</accession>
<dbReference type="InterPro" id="IPR011059">
    <property type="entry name" value="Metal-dep_hydrolase_composite"/>
</dbReference>
<keyword evidence="6" id="KW-0862">Zinc</keyword>
<evidence type="ECO:0000256" key="2">
    <source>
        <dbReference type="ARBA" id="ARBA00010286"/>
    </source>
</evidence>
<dbReference type="STRING" id="1817863.A2Y62_18665"/>
<dbReference type="InterPro" id="IPR004722">
    <property type="entry name" value="DHOase"/>
</dbReference>
<dbReference type="GO" id="GO:0005737">
    <property type="term" value="C:cytoplasm"/>
    <property type="evidence" value="ECO:0007669"/>
    <property type="project" value="TreeGrafter"/>
</dbReference>
<dbReference type="GO" id="GO:0044205">
    <property type="term" value="P:'de novo' UMP biosynthetic process"/>
    <property type="evidence" value="ECO:0007669"/>
    <property type="project" value="UniProtKB-UniRule"/>
</dbReference>
<evidence type="ECO:0000313" key="9">
    <source>
        <dbReference type="Proteomes" id="UP000178943"/>
    </source>
</evidence>
<dbReference type="GO" id="GO:0004151">
    <property type="term" value="F:dihydroorotase activity"/>
    <property type="evidence" value="ECO:0007669"/>
    <property type="project" value="UniProtKB-UniRule"/>
</dbReference>
<feature type="binding site" evidence="6">
    <location>
        <begin position="62"/>
        <end position="64"/>
    </location>
    <ligand>
        <name>substrate</name>
    </ligand>
</feature>
<dbReference type="Proteomes" id="UP000178943">
    <property type="component" value="Unassembled WGS sequence"/>
</dbReference>
<dbReference type="PANTHER" id="PTHR43668:SF2">
    <property type="entry name" value="ALLANTOINASE"/>
    <property type="match status" value="1"/>
</dbReference>
<gene>
    <name evidence="6" type="primary">pyrC</name>
    <name evidence="8" type="ORF">A2Y62_18665</name>
</gene>
<feature type="binding site" evidence="6">
    <location>
        <position position="179"/>
    </location>
    <ligand>
        <name>Zn(2+)</name>
        <dbReference type="ChEBI" id="CHEBI:29105"/>
        <label>2</label>
    </ligand>
</feature>
<feature type="binding site" evidence="6">
    <location>
        <position position="152"/>
    </location>
    <ligand>
        <name>Zn(2+)</name>
        <dbReference type="ChEBI" id="CHEBI:29105"/>
        <label>1</label>
    </ligand>
</feature>
<comment type="caution">
    <text evidence="8">The sequence shown here is derived from an EMBL/GenBank/DDBJ whole genome shotgun (WGS) entry which is preliminary data.</text>
</comment>
<comment type="catalytic activity">
    <reaction evidence="6">
        <text>(S)-dihydroorotate + H2O = N-carbamoyl-L-aspartate + H(+)</text>
        <dbReference type="Rhea" id="RHEA:24296"/>
        <dbReference type="ChEBI" id="CHEBI:15377"/>
        <dbReference type="ChEBI" id="CHEBI:15378"/>
        <dbReference type="ChEBI" id="CHEBI:30864"/>
        <dbReference type="ChEBI" id="CHEBI:32814"/>
        <dbReference type="EC" id="3.5.2.3"/>
    </reaction>
</comment>
<dbReference type="UniPathway" id="UPA00070">
    <property type="reaction ID" value="UER00117"/>
</dbReference>
<dbReference type="HAMAP" id="MF_00220_B">
    <property type="entry name" value="PyrC_classI_B"/>
    <property type="match status" value="1"/>
</dbReference>
<dbReference type="PANTHER" id="PTHR43668">
    <property type="entry name" value="ALLANTOINASE"/>
    <property type="match status" value="1"/>
</dbReference>
<feature type="binding site" evidence="6">
    <location>
        <position position="307"/>
    </location>
    <ligand>
        <name>Zn(2+)</name>
        <dbReference type="ChEBI" id="CHEBI:29105"/>
        <label>1</label>
    </ligand>
</feature>
<feature type="binding site" evidence="6">
    <location>
        <position position="280"/>
    </location>
    <ligand>
        <name>substrate</name>
    </ligand>
</feature>
<feature type="active site" evidence="6">
    <location>
        <position position="307"/>
    </location>
</feature>
<reference evidence="8 9" key="1">
    <citation type="journal article" date="2016" name="Nat. Commun.">
        <title>Thousands of microbial genomes shed light on interconnected biogeochemical processes in an aquifer system.</title>
        <authorList>
            <person name="Anantharaman K."/>
            <person name="Brown C.T."/>
            <person name="Hug L.A."/>
            <person name="Sharon I."/>
            <person name="Castelle C.J."/>
            <person name="Probst A.J."/>
            <person name="Thomas B.C."/>
            <person name="Singh A."/>
            <person name="Wilkins M.J."/>
            <person name="Karaoz U."/>
            <person name="Brodie E.L."/>
            <person name="Williams K.H."/>
            <person name="Hubbard S.S."/>
            <person name="Banfield J.F."/>
        </authorList>
    </citation>
    <scope>NUCLEOTIDE SEQUENCE [LARGE SCALE GENOMIC DNA]</scope>
</reference>
<feature type="binding site" evidence="6">
    <location>
        <position position="60"/>
    </location>
    <ligand>
        <name>Zn(2+)</name>
        <dbReference type="ChEBI" id="CHEBI:29105"/>
        <label>1</label>
    </ligand>
</feature>
<comment type="cofactor">
    <cofactor evidence="6">
        <name>Zn(2+)</name>
        <dbReference type="ChEBI" id="CHEBI:29105"/>
    </cofactor>
    <text evidence="6">Binds 2 Zn(2+) ions per subunit.</text>
</comment>